<evidence type="ECO:0000313" key="15">
    <source>
        <dbReference type="EMBL" id="EKX37660.1"/>
    </source>
</evidence>
<name>L1IPB4_GUITC</name>
<dbReference type="GO" id="GO:0042391">
    <property type="term" value="P:regulation of membrane potential"/>
    <property type="evidence" value="ECO:0007669"/>
    <property type="project" value="TreeGrafter"/>
</dbReference>
<dbReference type="Gene3D" id="2.60.120.10">
    <property type="entry name" value="Jelly Rolls"/>
    <property type="match status" value="1"/>
</dbReference>
<feature type="region of interest" description="Disordered" evidence="12">
    <location>
        <begin position="524"/>
        <end position="547"/>
    </location>
</feature>
<evidence type="ECO:0000256" key="12">
    <source>
        <dbReference type="SAM" id="MobiDB-lite"/>
    </source>
</evidence>
<keyword evidence="2" id="KW-0813">Transport</keyword>
<keyword evidence="8 13" id="KW-1133">Transmembrane helix</keyword>
<feature type="transmembrane region" description="Helical" evidence="13">
    <location>
        <begin position="112"/>
        <end position="139"/>
    </location>
</feature>
<keyword evidence="9" id="KW-0406">Ion transport</keyword>
<dbReference type="HOGENOM" id="CLU_020388_0_0_1"/>
<dbReference type="GeneID" id="17294466"/>
<dbReference type="Proteomes" id="UP000011087">
    <property type="component" value="Unassembled WGS sequence"/>
</dbReference>
<evidence type="ECO:0000256" key="7">
    <source>
        <dbReference type="ARBA" id="ARBA00022958"/>
    </source>
</evidence>
<evidence type="ECO:0000256" key="3">
    <source>
        <dbReference type="ARBA" id="ARBA00022538"/>
    </source>
</evidence>
<feature type="transmembrane region" description="Helical" evidence="13">
    <location>
        <begin position="154"/>
        <end position="173"/>
    </location>
</feature>
<sequence>MFRNLASARKAIAHNEETLEKSWSFGFSVSHEFDGKEQLHKRKKSVKEGSYAPSDIMSHRLERMAILEKQYAIEQAKYKMRASGGWKKRIFGIGPQHAGLPGSRLIHPYSPFWIAVTTLSASLLVYTGVVSSFTVGFLWNQDPCQKNMTLEFDMFVDTFFIAEILLTFFVGFMEKGEYKDDFQRTVSHYLRTGFFFDLVTSVPVSYYEYALYKSCLHDSNHKDYVPASFGRVLRSLKPLRIARLLKTLKFGKVLDLLAAAGEYFRLPPFALRMIKTMLFICLLVHVSACCFWLIKELTNTEEQRTLFLEKNNLTTAGLFDRYVLCFYFVNTVFCTIGFGDISGDNAAERIYCVCLFYCGVLIFGTLLAEVQDAVQRINLNSRERENEIGSVIEFLRAEDVPHAVEKKIVRWADFMIRTKQGQVARSKTLQLTPANLHNHLVLFLQHDLLLQIPLFQSIQDYSKENFLVDLWSRMTTKLYAPFVPVATSRHTDLYILVSGTVILVRDNEFVSTFHPGDYFGERSLLTPAPKAGEGEGSEEEESGDVHPNDMEEFVAITLVHCYFLSKESFEYVLSGYPDSIRQEMLAGRRPPEEEAWTDVSVRRWQEMVMHVLRKYRREYPDQESSSTDLWLRATQRMQQISSSRMKKYARADGAVEGSSPTLLGKKQSFNKLRRQTSLGSSSVKEWEEGEMGGYAGVGDEKANGANGGAREGSHENGCGCGGGGGGGGGDVISAMMRKMKEHEEMLKSQDVKLDMLTTRVDQILTLLSRTLEDV</sequence>
<keyword evidence="6" id="KW-0851">Voltage-gated channel</keyword>
<dbReference type="OrthoDB" id="421226at2759"/>
<protein>
    <recommendedName>
        <fullName evidence="14">Cyclic nucleotide-binding domain-containing protein</fullName>
    </recommendedName>
</protein>
<dbReference type="PANTHER" id="PTHR10217:SF435">
    <property type="entry name" value="POTASSIUM VOLTAGE-GATED CHANNEL PROTEIN EAG"/>
    <property type="match status" value="1"/>
</dbReference>
<dbReference type="GO" id="GO:0005886">
    <property type="term" value="C:plasma membrane"/>
    <property type="evidence" value="ECO:0007669"/>
    <property type="project" value="TreeGrafter"/>
</dbReference>
<accession>L1IPB4</accession>
<reference evidence="16" key="3">
    <citation type="submission" date="2016-03" db="UniProtKB">
        <authorList>
            <consortium name="EnsemblProtists"/>
        </authorList>
    </citation>
    <scope>IDENTIFICATION</scope>
</reference>
<keyword evidence="3" id="KW-0633">Potassium transport</keyword>
<dbReference type="KEGG" id="gtt:GUITHDRAFT_165407"/>
<dbReference type="EnsemblProtists" id="EKX37660">
    <property type="protein sequence ID" value="EKX37660"/>
    <property type="gene ID" value="GUITHDRAFT_165407"/>
</dbReference>
<dbReference type="SUPFAM" id="SSF51206">
    <property type="entry name" value="cAMP-binding domain-like"/>
    <property type="match status" value="1"/>
</dbReference>
<dbReference type="AlphaFoldDB" id="L1IPB4"/>
<proteinExistence type="predicted"/>
<evidence type="ECO:0000256" key="10">
    <source>
        <dbReference type="ARBA" id="ARBA00023136"/>
    </source>
</evidence>
<keyword evidence="7" id="KW-0630">Potassium</keyword>
<dbReference type="PANTHER" id="PTHR10217">
    <property type="entry name" value="VOLTAGE AND LIGAND GATED POTASSIUM CHANNEL"/>
    <property type="match status" value="1"/>
</dbReference>
<keyword evidence="4 13" id="KW-0812">Transmembrane</keyword>
<evidence type="ECO:0000313" key="16">
    <source>
        <dbReference type="EnsemblProtists" id="EKX37660"/>
    </source>
</evidence>
<dbReference type="InterPro" id="IPR000595">
    <property type="entry name" value="cNMP-bd_dom"/>
</dbReference>
<feature type="transmembrane region" description="Helical" evidence="13">
    <location>
        <begin position="273"/>
        <end position="294"/>
    </location>
</feature>
<evidence type="ECO:0000256" key="4">
    <source>
        <dbReference type="ARBA" id="ARBA00022692"/>
    </source>
</evidence>
<keyword evidence="10 13" id="KW-0472">Membrane</keyword>
<feature type="region of interest" description="Disordered" evidence="12">
    <location>
        <begin position="704"/>
        <end position="724"/>
    </location>
</feature>
<dbReference type="GO" id="GO:0034702">
    <property type="term" value="C:monoatomic ion channel complex"/>
    <property type="evidence" value="ECO:0007669"/>
    <property type="project" value="UniProtKB-KW"/>
</dbReference>
<reference evidence="15 17" key="1">
    <citation type="journal article" date="2012" name="Nature">
        <title>Algal genomes reveal evolutionary mosaicism and the fate of nucleomorphs.</title>
        <authorList>
            <consortium name="DOE Joint Genome Institute"/>
            <person name="Curtis B.A."/>
            <person name="Tanifuji G."/>
            <person name="Burki F."/>
            <person name="Gruber A."/>
            <person name="Irimia M."/>
            <person name="Maruyama S."/>
            <person name="Arias M.C."/>
            <person name="Ball S.G."/>
            <person name="Gile G.H."/>
            <person name="Hirakawa Y."/>
            <person name="Hopkins J.F."/>
            <person name="Kuo A."/>
            <person name="Rensing S.A."/>
            <person name="Schmutz J."/>
            <person name="Symeonidi A."/>
            <person name="Elias M."/>
            <person name="Eveleigh R.J."/>
            <person name="Herman E.K."/>
            <person name="Klute M.J."/>
            <person name="Nakayama T."/>
            <person name="Obornik M."/>
            <person name="Reyes-Prieto A."/>
            <person name="Armbrust E.V."/>
            <person name="Aves S.J."/>
            <person name="Beiko R.G."/>
            <person name="Coutinho P."/>
            <person name="Dacks J.B."/>
            <person name="Durnford D.G."/>
            <person name="Fast N.M."/>
            <person name="Green B.R."/>
            <person name="Grisdale C.J."/>
            <person name="Hempel F."/>
            <person name="Henrissat B."/>
            <person name="Hoppner M.P."/>
            <person name="Ishida K."/>
            <person name="Kim E."/>
            <person name="Koreny L."/>
            <person name="Kroth P.G."/>
            <person name="Liu Y."/>
            <person name="Malik S.B."/>
            <person name="Maier U.G."/>
            <person name="McRose D."/>
            <person name="Mock T."/>
            <person name="Neilson J.A."/>
            <person name="Onodera N.T."/>
            <person name="Poole A.M."/>
            <person name="Pritham E.J."/>
            <person name="Richards T.A."/>
            <person name="Rocap G."/>
            <person name="Roy S.W."/>
            <person name="Sarai C."/>
            <person name="Schaack S."/>
            <person name="Shirato S."/>
            <person name="Slamovits C.H."/>
            <person name="Spencer D.F."/>
            <person name="Suzuki S."/>
            <person name="Worden A.Z."/>
            <person name="Zauner S."/>
            <person name="Barry K."/>
            <person name="Bell C."/>
            <person name="Bharti A.K."/>
            <person name="Crow J.A."/>
            <person name="Grimwood J."/>
            <person name="Kramer R."/>
            <person name="Lindquist E."/>
            <person name="Lucas S."/>
            <person name="Salamov A."/>
            <person name="McFadden G.I."/>
            <person name="Lane C.E."/>
            <person name="Keeling P.J."/>
            <person name="Gray M.W."/>
            <person name="Grigoriev I.V."/>
            <person name="Archibald J.M."/>
        </authorList>
    </citation>
    <scope>NUCLEOTIDE SEQUENCE</scope>
    <source>
        <strain evidence="15 17">CCMP2712</strain>
    </source>
</reference>
<dbReference type="Pfam" id="PF00520">
    <property type="entry name" value="Ion_trans"/>
    <property type="match status" value="1"/>
</dbReference>
<dbReference type="eggNOG" id="KOG0498">
    <property type="taxonomic scope" value="Eukaryota"/>
</dbReference>
<feature type="transmembrane region" description="Helical" evidence="13">
    <location>
        <begin position="350"/>
        <end position="368"/>
    </location>
</feature>
<feature type="domain" description="Cyclic nucleotide-binding" evidence="14">
    <location>
        <begin position="454"/>
        <end position="531"/>
    </location>
</feature>
<reference evidence="17" key="2">
    <citation type="submission" date="2012-11" db="EMBL/GenBank/DDBJ databases">
        <authorList>
            <person name="Kuo A."/>
            <person name="Curtis B.A."/>
            <person name="Tanifuji G."/>
            <person name="Burki F."/>
            <person name="Gruber A."/>
            <person name="Irimia M."/>
            <person name="Maruyama S."/>
            <person name="Arias M.C."/>
            <person name="Ball S.G."/>
            <person name="Gile G.H."/>
            <person name="Hirakawa Y."/>
            <person name="Hopkins J.F."/>
            <person name="Rensing S.A."/>
            <person name="Schmutz J."/>
            <person name="Symeonidi A."/>
            <person name="Elias M."/>
            <person name="Eveleigh R.J."/>
            <person name="Herman E.K."/>
            <person name="Klute M.J."/>
            <person name="Nakayama T."/>
            <person name="Obornik M."/>
            <person name="Reyes-Prieto A."/>
            <person name="Armbrust E.V."/>
            <person name="Aves S.J."/>
            <person name="Beiko R.G."/>
            <person name="Coutinho P."/>
            <person name="Dacks J.B."/>
            <person name="Durnford D.G."/>
            <person name="Fast N.M."/>
            <person name="Green B.R."/>
            <person name="Grisdale C."/>
            <person name="Hempe F."/>
            <person name="Henrissat B."/>
            <person name="Hoppner M.P."/>
            <person name="Ishida K.-I."/>
            <person name="Kim E."/>
            <person name="Koreny L."/>
            <person name="Kroth P.G."/>
            <person name="Liu Y."/>
            <person name="Malik S.-B."/>
            <person name="Maier U.G."/>
            <person name="McRose D."/>
            <person name="Mock T."/>
            <person name="Neilson J.A."/>
            <person name="Onodera N.T."/>
            <person name="Poole A.M."/>
            <person name="Pritham E.J."/>
            <person name="Richards T.A."/>
            <person name="Rocap G."/>
            <person name="Roy S.W."/>
            <person name="Sarai C."/>
            <person name="Schaack S."/>
            <person name="Shirato S."/>
            <person name="Slamovits C.H."/>
            <person name="Spencer D.F."/>
            <person name="Suzuki S."/>
            <person name="Worden A.Z."/>
            <person name="Zauner S."/>
            <person name="Barry K."/>
            <person name="Bell C."/>
            <person name="Bharti A.K."/>
            <person name="Crow J.A."/>
            <person name="Grimwood J."/>
            <person name="Kramer R."/>
            <person name="Lindquist E."/>
            <person name="Lucas S."/>
            <person name="Salamov A."/>
            <person name="McFadden G.I."/>
            <person name="Lane C.E."/>
            <person name="Keeling P.J."/>
            <person name="Gray M.W."/>
            <person name="Grigoriev I.V."/>
            <person name="Archibald J.M."/>
        </authorList>
    </citation>
    <scope>NUCLEOTIDE SEQUENCE</scope>
    <source>
        <strain evidence="17">CCMP2712</strain>
    </source>
</reference>
<dbReference type="GO" id="GO:0005249">
    <property type="term" value="F:voltage-gated potassium channel activity"/>
    <property type="evidence" value="ECO:0007669"/>
    <property type="project" value="InterPro"/>
</dbReference>
<dbReference type="CDD" id="cd00038">
    <property type="entry name" value="CAP_ED"/>
    <property type="match status" value="1"/>
</dbReference>
<comment type="subcellular location">
    <subcellularLocation>
        <location evidence="1">Membrane</location>
        <topology evidence="1">Multi-pass membrane protein</topology>
    </subcellularLocation>
</comment>
<keyword evidence="17" id="KW-1185">Reference proteome</keyword>
<dbReference type="SUPFAM" id="SSF81324">
    <property type="entry name" value="Voltage-gated potassium channels"/>
    <property type="match status" value="1"/>
</dbReference>
<evidence type="ECO:0000256" key="13">
    <source>
        <dbReference type="SAM" id="Phobius"/>
    </source>
</evidence>
<evidence type="ECO:0000256" key="9">
    <source>
        <dbReference type="ARBA" id="ARBA00023065"/>
    </source>
</evidence>
<dbReference type="RefSeq" id="XP_005824640.1">
    <property type="nucleotide sequence ID" value="XM_005824583.1"/>
</dbReference>
<evidence type="ECO:0000256" key="6">
    <source>
        <dbReference type="ARBA" id="ARBA00022882"/>
    </source>
</evidence>
<dbReference type="PaxDb" id="55529-EKX37660"/>
<dbReference type="EMBL" id="JH993056">
    <property type="protein sequence ID" value="EKX37660.1"/>
    <property type="molecule type" value="Genomic_DNA"/>
</dbReference>
<keyword evidence="5" id="KW-0631">Potassium channel</keyword>
<evidence type="ECO:0000259" key="14">
    <source>
        <dbReference type="PROSITE" id="PS50042"/>
    </source>
</evidence>
<evidence type="ECO:0000256" key="8">
    <source>
        <dbReference type="ARBA" id="ARBA00022989"/>
    </source>
</evidence>
<dbReference type="PROSITE" id="PS50042">
    <property type="entry name" value="CNMP_BINDING_3"/>
    <property type="match status" value="1"/>
</dbReference>
<gene>
    <name evidence="15" type="ORF">GUITHDRAFT_165407</name>
</gene>
<dbReference type="PRINTS" id="PR01463">
    <property type="entry name" value="EAGCHANLFMLY"/>
</dbReference>
<dbReference type="InterPro" id="IPR003938">
    <property type="entry name" value="K_chnl_volt-dep_EAG/ELK/ERG"/>
</dbReference>
<evidence type="ECO:0000313" key="17">
    <source>
        <dbReference type="Proteomes" id="UP000011087"/>
    </source>
</evidence>
<organism evidence="15">
    <name type="scientific">Guillardia theta (strain CCMP2712)</name>
    <name type="common">Cryptophyte</name>
    <dbReference type="NCBI Taxonomy" id="905079"/>
    <lineage>
        <taxon>Eukaryota</taxon>
        <taxon>Cryptophyceae</taxon>
        <taxon>Pyrenomonadales</taxon>
        <taxon>Geminigeraceae</taxon>
        <taxon>Guillardia</taxon>
    </lineage>
</organism>
<evidence type="ECO:0000256" key="2">
    <source>
        <dbReference type="ARBA" id="ARBA00022448"/>
    </source>
</evidence>
<dbReference type="InterPro" id="IPR050818">
    <property type="entry name" value="KCNH_animal-type"/>
</dbReference>
<dbReference type="InterPro" id="IPR005821">
    <property type="entry name" value="Ion_trans_dom"/>
</dbReference>
<dbReference type="Gene3D" id="1.10.287.70">
    <property type="match status" value="1"/>
</dbReference>
<dbReference type="InterPro" id="IPR014710">
    <property type="entry name" value="RmlC-like_jellyroll"/>
</dbReference>
<evidence type="ECO:0000256" key="1">
    <source>
        <dbReference type="ARBA" id="ARBA00004141"/>
    </source>
</evidence>
<dbReference type="InterPro" id="IPR018490">
    <property type="entry name" value="cNMP-bd_dom_sf"/>
</dbReference>
<evidence type="ECO:0000256" key="11">
    <source>
        <dbReference type="ARBA" id="ARBA00023303"/>
    </source>
</evidence>
<keyword evidence="11" id="KW-0407">Ion channel</keyword>
<evidence type="ECO:0000256" key="5">
    <source>
        <dbReference type="ARBA" id="ARBA00022826"/>
    </source>
</evidence>
<feature type="transmembrane region" description="Helical" evidence="13">
    <location>
        <begin position="321"/>
        <end position="338"/>
    </location>
</feature>